<evidence type="ECO:0000313" key="2">
    <source>
        <dbReference type="EMBL" id="VEI02093.1"/>
    </source>
</evidence>
<reference evidence="2 3" key="1">
    <citation type="submission" date="2018-12" db="EMBL/GenBank/DDBJ databases">
        <authorList>
            <consortium name="Pathogen Informatics"/>
        </authorList>
    </citation>
    <scope>NUCLEOTIDE SEQUENCE [LARGE SCALE GENOMIC DNA]</scope>
    <source>
        <strain evidence="2 3">NCTC13652</strain>
    </source>
</reference>
<keyword evidence="1" id="KW-0812">Transmembrane</keyword>
<proteinExistence type="predicted"/>
<evidence type="ECO:0000256" key="1">
    <source>
        <dbReference type="SAM" id="Phobius"/>
    </source>
</evidence>
<name>A0A448NVV1_9ACTN</name>
<dbReference type="EMBL" id="LR134473">
    <property type="protein sequence ID" value="VEI02093.1"/>
    <property type="molecule type" value="Genomic_DNA"/>
</dbReference>
<keyword evidence="3" id="KW-1185">Reference proteome</keyword>
<organism evidence="2 3">
    <name type="scientific">Acidipropionibacterium jensenii</name>
    <dbReference type="NCBI Taxonomy" id="1749"/>
    <lineage>
        <taxon>Bacteria</taxon>
        <taxon>Bacillati</taxon>
        <taxon>Actinomycetota</taxon>
        <taxon>Actinomycetes</taxon>
        <taxon>Propionibacteriales</taxon>
        <taxon>Propionibacteriaceae</taxon>
        <taxon>Acidipropionibacterium</taxon>
    </lineage>
</organism>
<feature type="transmembrane region" description="Helical" evidence="1">
    <location>
        <begin position="28"/>
        <end position="49"/>
    </location>
</feature>
<dbReference type="AlphaFoldDB" id="A0A448NVV1"/>
<evidence type="ECO:0000313" key="3">
    <source>
        <dbReference type="Proteomes" id="UP000277858"/>
    </source>
</evidence>
<keyword evidence="1" id="KW-0472">Membrane</keyword>
<sequence length="50" mass="5164">MSIWAGTIVVTIFPLVSATSRWNRRSVIIAALAVLTFSSALSAGAPTMAG</sequence>
<protein>
    <submittedName>
        <fullName evidence="2">Uncharacterized protein</fullName>
    </submittedName>
</protein>
<accession>A0A448NVV1</accession>
<dbReference type="STRING" id="1122997.GCA_000425285_00725"/>
<keyword evidence="1" id="KW-1133">Transmembrane helix</keyword>
<gene>
    <name evidence="2" type="ORF">NCTC13652_00258</name>
</gene>
<dbReference type="Proteomes" id="UP000277858">
    <property type="component" value="Chromosome"/>
</dbReference>